<name>A0A804L6T5_MUSAM</name>
<dbReference type="SUPFAM" id="SSF52058">
    <property type="entry name" value="L domain-like"/>
    <property type="match status" value="1"/>
</dbReference>
<protein>
    <submittedName>
        <fullName evidence="1">(wild Malaysian banana) hypothetical protein</fullName>
    </submittedName>
</protein>
<accession>A0A804L6T5</accession>
<organism evidence="2 3">
    <name type="scientific">Musa acuminata subsp. malaccensis</name>
    <name type="common">Wild banana</name>
    <name type="synonym">Musa malaccensis</name>
    <dbReference type="NCBI Taxonomy" id="214687"/>
    <lineage>
        <taxon>Eukaryota</taxon>
        <taxon>Viridiplantae</taxon>
        <taxon>Streptophyta</taxon>
        <taxon>Embryophyta</taxon>
        <taxon>Tracheophyta</taxon>
        <taxon>Spermatophyta</taxon>
        <taxon>Magnoliopsida</taxon>
        <taxon>Liliopsida</taxon>
        <taxon>Zingiberales</taxon>
        <taxon>Musaceae</taxon>
        <taxon>Musa</taxon>
    </lineage>
</organism>
<reference evidence="2" key="2">
    <citation type="submission" date="2021-05" db="UniProtKB">
        <authorList>
            <consortium name="EnsemblPlants"/>
        </authorList>
    </citation>
    <scope>IDENTIFICATION</scope>
    <source>
        <strain evidence="2">subsp. malaccensis</strain>
    </source>
</reference>
<dbReference type="EMBL" id="HG996475">
    <property type="protein sequence ID" value="CAG1864256.1"/>
    <property type="molecule type" value="Genomic_DNA"/>
</dbReference>
<proteinExistence type="predicted"/>
<evidence type="ECO:0000313" key="2">
    <source>
        <dbReference type="EnsemblPlants" id="Ma11_p11570.1"/>
    </source>
</evidence>
<dbReference type="Gramene" id="Ma11_t11570.1">
    <property type="protein sequence ID" value="Ma11_p11570.1"/>
    <property type="gene ID" value="Ma11_g11570"/>
</dbReference>
<dbReference type="EnsemblPlants" id="Ma11_t11570.1">
    <property type="protein sequence ID" value="Ma11_p11570.1"/>
    <property type="gene ID" value="Ma11_g11570"/>
</dbReference>
<sequence length="225" mass="25429">MACIWRGRGGWVNGSTILDGHHVHGSVLQSWAFAALGVNLQELRLGWSGLKEDPLPALYHLHYFSVHYVHKAYDGEQLCFSTDWFPKLQELRLLHLCLKRIIIEKGSIANLRVLIMEGLLKLMIFPKVIEFLTFLRKLYFKECNDFYHMIQGDRRSSVEHIPKVLGKNQIDGTKTIEVLSWPNGITHPALSQPPGANSANHSMLLSTIATARTKTGKLSYQLIGA</sequence>
<dbReference type="InterPro" id="IPR032675">
    <property type="entry name" value="LRR_dom_sf"/>
</dbReference>
<dbReference type="InParanoid" id="A0A804L6T5"/>
<dbReference type="Proteomes" id="UP000012960">
    <property type="component" value="Unplaced"/>
</dbReference>
<evidence type="ECO:0000313" key="3">
    <source>
        <dbReference type="Proteomes" id="UP000012960"/>
    </source>
</evidence>
<keyword evidence="3" id="KW-1185">Reference proteome</keyword>
<dbReference type="Gene3D" id="3.80.10.10">
    <property type="entry name" value="Ribonuclease Inhibitor"/>
    <property type="match status" value="1"/>
</dbReference>
<evidence type="ECO:0000313" key="1">
    <source>
        <dbReference type="EMBL" id="CAG1864256.1"/>
    </source>
</evidence>
<reference evidence="1" key="1">
    <citation type="submission" date="2021-03" db="EMBL/GenBank/DDBJ databases">
        <authorList>
            <consortium name="Genoscope - CEA"/>
            <person name="William W."/>
        </authorList>
    </citation>
    <scope>NUCLEOTIDE SEQUENCE</scope>
    <source>
        <strain evidence="1">Doubled-haploid Pahang</strain>
    </source>
</reference>
<gene>
    <name evidence="1" type="ORF">GSMUA_13720.1</name>
</gene>
<dbReference type="AlphaFoldDB" id="A0A804L6T5"/>